<dbReference type="EC" id="3.-.-.-" evidence="2"/>
<dbReference type="OrthoDB" id="9781189at2"/>
<dbReference type="SUPFAM" id="SSF56281">
    <property type="entry name" value="Metallo-hydrolase/oxidoreductase"/>
    <property type="match status" value="1"/>
</dbReference>
<keyword evidence="3" id="KW-1185">Reference proteome</keyword>
<evidence type="ECO:0000259" key="1">
    <source>
        <dbReference type="SMART" id="SM00849"/>
    </source>
</evidence>
<dbReference type="InterPro" id="IPR036866">
    <property type="entry name" value="RibonucZ/Hydroxyglut_hydro"/>
</dbReference>
<proteinExistence type="predicted"/>
<keyword evidence="2" id="KW-0378">Hydrolase</keyword>
<dbReference type="GO" id="GO:0016787">
    <property type="term" value="F:hydrolase activity"/>
    <property type="evidence" value="ECO:0007669"/>
    <property type="project" value="UniProtKB-KW"/>
</dbReference>
<dbReference type="PANTHER" id="PTHR47619:SF1">
    <property type="entry name" value="EXODEOXYRIBONUCLEASE WALJ"/>
    <property type="match status" value="1"/>
</dbReference>
<evidence type="ECO:0000313" key="2">
    <source>
        <dbReference type="EMBL" id="OLS01473.1"/>
    </source>
</evidence>
<reference evidence="2 3" key="1">
    <citation type="submission" date="2016-02" db="EMBL/GenBank/DDBJ databases">
        <title>Genome sequence of Tissierella creatinophila DSM 6911.</title>
        <authorList>
            <person name="Poehlein A."/>
            <person name="Daniel R."/>
        </authorList>
    </citation>
    <scope>NUCLEOTIDE SEQUENCE [LARGE SCALE GENOMIC DNA]</scope>
    <source>
        <strain evidence="2 3">DSM 6911</strain>
    </source>
</reference>
<dbReference type="Pfam" id="PF00753">
    <property type="entry name" value="Lactamase_B"/>
    <property type="match status" value="1"/>
</dbReference>
<comment type="caution">
    <text evidence="2">The sequence shown here is derived from an EMBL/GenBank/DDBJ whole genome shotgun (WGS) entry which is preliminary data.</text>
</comment>
<dbReference type="Proteomes" id="UP000186112">
    <property type="component" value="Unassembled WGS sequence"/>
</dbReference>
<protein>
    <submittedName>
        <fullName evidence="2">Putative metallo-hydrolase YycJ</fullName>
        <ecNumber evidence="2">3.-.-.-</ecNumber>
    </submittedName>
</protein>
<dbReference type="InterPro" id="IPR052533">
    <property type="entry name" value="WalJ/YycJ-like"/>
</dbReference>
<dbReference type="EMBL" id="LTDM01000066">
    <property type="protein sequence ID" value="OLS01473.1"/>
    <property type="molecule type" value="Genomic_DNA"/>
</dbReference>
<dbReference type="Gene3D" id="3.60.15.10">
    <property type="entry name" value="Ribonuclease Z/Hydroxyacylglutathione hydrolase-like"/>
    <property type="match status" value="1"/>
</dbReference>
<name>A0A1U7M2C7_TISCR</name>
<dbReference type="PANTHER" id="PTHR47619">
    <property type="entry name" value="METALLO-HYDROLASE YYCJ-RELATED"/>
    <property type="match status" value="1"/>
</dbReference>
<dbReference type="InterPro" id="IPR001279">
    <property type="entry name" value="Metallo-B-lactamas"/>
</dbReference>
<dbReference type="RefSeq" id="WP_075728605.1">
    <property type="nucleotide sequence ID" value="NZ_LTDM01000066.1"/>
</dbReference>
<sequence>MGIKFCSLSSGSSGNCQYIETDNSKILVDSGFSGKKTQELLKTIDVSPADLDAILVTHEHIDHIKGVGVLSRRFDLPIYANANTWVGMEGKIGDIKEKNTKIFTTDSFFDLKDLTIFPVSTFHDANEPVGYILFYKGVKISIVTDTGFISDNIVDKIKDSNLYFLESNHDEFMLKEGLYPWHLKRRILSAQGHLSNEDAGETLSNILKGNGEKVILAHLSKDNNVPELAMSTVRDILTKKGLDVEKDIDLGLSFRDRTTCVYEF</sequence>
<accession>A0A1U7M2C7</accession>
<gene>
    <name evidence="2" type="primary">yycJ</name>
    <name evidence="2" type="ORF">TICRE_25120</name>
</gene>
<evidence type="ECO:0000313" key="3">
    <source>
        <dbReference type="Proteomes" id="UP000186112"/>
    </source>
</evidence>
<dbReference type="SMART" id="SM00849">
    <property type="entry name" value="Lactamase_B"/>
    <property type="match status" value="1"/>
</dbReference>
<organism evidence="2 3">
    <name type="scientific">Tissierella creatinophila DSM 6911</name>
    <dbReference type="NCBI Taxonomy" id="1123403"/>
    <lineage>
        <taxon>Bacteria</taxon>
        <taxon>Bacillati</taxon>
        <taxon>Bacillota</taxon>
        <taxon>Tissierellia</taxon>
        <taxon>Tissierellales</taxon>
        <taxon>Tissierellaceae</taxon>
        <taxon>Tissierella</taxon>
    </lineage>
</organism>
<feature type="domain" description="Metallo-beta-lactamase" evidence="1">
    <location>
        <begin position="13"/>
        <end position="182"/>
    </location>
</feature>
<dbReference type="AlphaFoldDB" id="A0A1U7M2C7"/>